<dbReference type="HAMAP" id="MF_00204">
    <property type="entry name" value="UvrB"/>
    <property type="match status" value="1"/>
</dbReference>
<accession>A0A249K9C8</accession>
<evidence type="ECO:0000313" key="19">
    <source>
        <dbReference type="Proteomes" id="UP000217171"/>
    </source>
</evidence>
<dbReference type="GO" id="GO:0009432">
    <property type="term" value="P:SOS response"/>
    <property type="evidence" value="ECO:0007669"/>
    <property type="project" value="UniProtKB-UniRule"/>
</dbReference>
<keyword evidence="9 12" id="KW-0234">DNA repair</keyword>
<keyword evidence="4 12" id="KW-0547">Nucleotide-binding</keyword>
<evidence type="ECO:0000256" key="1">
    <source>
        <dbReference type="ARBA" id="ARBA00004496"/>
    </source>
</evidence>
<evidence type="ECO:0000256" key="12">
    <source>
        <dbReference type="HAMAP-Rule" id="MF_00204"/>
    </source>
</evidence>
<evidence type="ECO:0000256" key="5">
    <source>
        <dbReference type="ARBA" id="ARBA00022763"/>
    </source>
</evidence>
<evidence type="ECO:0000256" key="9">
    <source>
        <dbReference type="ARBA" id="ARBA00023204"/>
    </source>
</evidence>
<dbReference type="PROSITE" id="PS51194">
    <property type="entry name" value="HELICASE_CTER"/>
    <property type="match status" value="1"/>
</dbReference>
<dbReference type="GO" id="GO:0009380">
    <property type="term" value="C:excinuclease repair complex"/>
    <property type="evidence" value="ECO:0007669"/>
    <property type="project" value="InterPro"/>
</dbReference>
<evidence type="ECO:0000256" key="6">
    <source>
        <dbReference type="ARBA" id="ARBA00022769"/>
    </source>
</evidence>
<organism evidence="18 19">
    <name type="scientific">Candidatus Nanopelagicus hibericus</name>
    <dbReference type="NCBI Taxonomy" id="1884915"/>
    <lineage>
        <taxon>Bacteria</taxon>
        <taxon>Bacillati</taxon>
        <taxon>Actinomycetota</taxon>
        <taxon>Actinomycetes</taxon>
        <taxon>Candidatus Nanopelagicales</taxon>
        <taxon>Candidatus Nanopelagicaceae</taxon>
        <taxon>Candidatus Nanopelagicus</taxon>
    </lineage>
</organism>
<evidence type="ECO:0000256" key="8">
    <source>
        <dbReference type="ARBA" id="ARBA00022881"/>
    </source>
</evidence>
<dbReference type="InterPro" id="IPR004807">
    <property type="entry name" value="UvrB"/>
</dbReference>
<feature type="short sequence motif" description="Beta-hairpin" evidence="12">
    <location>
        <begin position="101"/>
        <end position="124"/>
    </location>
</feature>
<evidence type="ECO:0000256" key="2">
    <source>
        <dbReference type="ARBA" id="ARBA00008533"/>
    </source>
</evidence>
<feature type="domain" description="Helicase C-terminal" evidence="17">
    <location>
        <begin position="439"/>
        <end position="603"/>
    </location>
</feature>
<dbReference type="Gene3D" id="6.10.140.240">
    <property type="match status" value="1"/>
</dbReference>
<dbReference type="KEGG" id="nhi:B1s21160_03525"/>
<dbReference type="CDD" id="cd18790">
    <property type="entry name" value="SF2_C_UvrB"/>
    <property type="match status" value="1"/>
</dbReference>
<protein>
    <recommendedName>
        <fullName evidence="11 12">UvrABC system protein B</fullName>
        <shortName evidence="12">Protein UvrB</shortName>
    </recommendedName>
    <alternativeName>
        <fullName evidence="12">Excinuclease ABC subunit B</fullName>
    </alternativeName>
</protein>
<dbReference type="InterPro" id="IPR014001">
    <property type="entry name" value="Helicase_ATP-bd"/>
</dbReference>
<dbReference type="Gene3D" id="3.40.50.300">
    <property type="entry name" value="P-loop containing nucleotide triphosphate hydrolases"/>
    <property type="match status" value="3"/>
</dbReference>
<dbReference type="InterPro" id="IPR027417">
    <property type="entry name" value="P-loop_NTPase"/>
</dbReference>
<dbReference type="SUPFAM" id="SSF52540">
    <property type="entry name" value="P-loop containing nucleoside triphosphate hydrolases"/>
    <property type="match status" value="2"/>
</dbReference>
<comment type="subcellular location">
    <subcellularLocation>
        <location evidence="1 12 13">Cytoplasm</location>
    </subcellularLocation>
</comment>
<dbReference type="InterPro" id="IPR036876">
    <property type="entry name" value="UVR_dom_sf"/>
</dbReference>
<dbReference type="Gene3D" id="4.10.860.10">
    <property type="entry name" value="UVR domain"/>
    <property type="match status" value="1"/>
</dbReference>
<comment type="subunit">
    <text evidence="10 12 13">Forms a heterotetramer with UvrA during the search for lesions. Interacts with UvrC in an incision complex.</text>
</comment>
<dbReference type="SUPFAM" id="SSF46600">
    <property type="entry name" value="C-terminal UvrC-binding domain of UvrB"/>
    <property type="match status" value="1"/>
</dbReference>
<evidence type="ECO:0000259" key="15">
    <source>
        <dbReference type="PROSITE" id="PS50151"/>
    </source>
</evidence>
<dbReference type="Pfam" id="PF04851">
    <property type="entry name" value="ResIII"/>
    <property type="match status" value="1"/>
</dbReference>
<comment type="function">
    <text evidence="12">The UvrABC repair system catalyzes the recognition and processing of DNA lesions. A damage recognition complex composed of 2 UvrA and 2 UvrB subunits scans DNA for abnormalities. Upon binding of the UvrA(2)B(2) complex to a putative damaged site, the DNA wraps around one UvrB monomer. DNA wrap is dependent on ATP binding by UvrB and probably causes local melting of the DNA helix, facilitating insertion of UvrB beta-hairpin between the DNA strands. Then UvrB probes one DNA strand for the presence of a lesion. If a lesion is found the UvrA subunits dissociate and the UvrB-DNA preincision complex is formed. This complex is subsequently bound by UvrC and the second UvrB is released. If no lesion is found, the DNA wraps around the other UvrB subunit that will check the other stand for damage.</text>
</comment>
<dbReference type="InterPro" id="IPR001650">
    <property type="entry name" value="Helicase_C-like"/>
</dbReference>
<dbReference type="InterPro" id="IPR041471">
    <property type="entry name" value="UvrB_inter"/>
</dbReference>
<evidence type="ECO:0000256" key="3">
    <source>
        <dbReference type="ARBA" id="ARBA00022490"/>
    </source>
</evidence>
<dbReference type="PANTHER" id="PTHR24029:SF0">
    <property type="entry name" value="UVRABC SYSTEM PROTEIN B"/>
    <property type="match status" value="1"/>
</dbReference>
<keyword evidence="19" id="KW-1185">Reference proteome</keyword>
<dbReference type="GO" id="GO:0005737">
    <property type="term" value="C:cytoplasm"/>
    <property type="evidence" value="ECO:0007669"/>
    <property type="project" value="UniProtKB-SubCell"/>
</dbReference>
<sequence>MRPVSDLTRRVEPFKVISDYIPSGDQPSAIANLVDRLAKGEQDVVLLGATGTGKSATTAWLIEQVQRPTLVIAPNKTLAAQLANEFKELLPKNAVEYFVSYYDYYQPEAYVPQTDTFIEKDSSVNDEVERLRHSATNSLLTRRDVIVVATVSCIYGLGTPQEYVDRMVRLKVGDSIDRNQLLRKFVDIQYKRNDMAFERGTFRVRGDTIEIIPMYEELALRIEMFGDEIEKIMTLHPLTGEIVRDESEMYVFPATHYAAGPETMERAINEIEVDLEKRIDEFERAGKLLEAQRIRMRTTFDIEMMKQLGFCSGIENYSRHLDGRAAGSAPNCLLDYFPEDFLVVIDESHVTVPQIGAMHEGDAARKRTLVEHGFRLPSAMDNRPLKFTEFLERCGQKVYLSATPGKYELEKTNNDVVEQVIRPTGLVDPKIVVKPIKGQIDDLVNEIRIRAEKNERVLVTTLTKKMSEDLTDYMLGLGVRVRYLHSEVDTLRRVELLRELRSGEYDVLIGINLLREGLDLPEVSLVAILDADKEGFLRSTTSLIQTIGRAARNVSGEVHMYAANMTKSMTNAIDETNRRRAKQVAYNTEHGIDPTPLRKKIADITDLITKEVDDTEDLAAKSKKIGFTSGVYSKNAHSLPRQELMALIESLTEQMKLAASELSFELAARLRDEIRELKRELKGMQEAGN</sequence>
<keyword evidence="5 12" id="KW-0227">DNA damage</keyword>
<dbReference type="SMART" id="SM00487">
    <property type="entry name" value="DEXDc"/>
    <property type="match status" value="1"/>
</dbReference>
<feature type="domain" description="UVR" evidence="15">
    <location>
        <begin position="645"/>
        <end position="680"/>
    </location>
</feature>
<dbReference type="EMBL" id="CP016771">
    <property type="protein sequence ID" value="ASY13400.1"/>
    <property type="molecule type" value="Genomic_DNA"/>
</dbReference>
<dbReference type="NCBIfam" id="TIGR00631">
    <property type="entry name" value="uvrb"/>
    <property type="match status" value="1"/>
</dbReference>
<evidence type="ECO:0000256" key="14">
    <source>
        <dbReference type="SAM" id="Coils"/>
    </source>
</evidence>
<dbReference type="PROSITE" id="PS51192">
    <property type="entry name" value="HELICASE_ATP_BIND_1"/>
    <property type="match status" value="1"/>
</dbReference>
<feature type="binding site" evidence="12">
    <location>
        <begin position="48"/>
        <end position="55"/>
    </location>
    <ligand>
        <name>ATP</name>
        <dbReference type="ChEBI" id="CHEBI:30616"/>
    </ligand>
</feature>
<dbReference type="InterPro" id="IPR006935">
    <property type="entry name" value="Helicase/UvrB_N"/>
</dbReference>
<evidence type="ECO:0000259" key="17">
    <source>
        <dbReference type="PROSITE" id="PS51194"/>
    </source>
</evidence>
<keyword evidence="7 12" id="KW-0067">ATP-binding</keyword>
<evidence type="ECO:0000259" key="16">
    <source>
        <dbReference type="PROSITE" id="PS51192"/>
    </source>
</evidence>
<evidence type="ECO:0000313" key="18">
    <source>
        <dbReference type="EMBL" id="ASY13400.1"/>
    </source>
</evidence>
<evidence type="ECO:0000256" key="11">
    <source>
        <dbReference type="ARBA" id="ARBA00029504"/>
    </source>
</evidence>
<dbReference type="PROSITE" id="PS50151">
    <property type="entry name" value="UVR"/>
    <property type="match status" value="1"/>
</dbReference>
<comment type="domain">
    <text evidence="12">The beta-hairpin motif is involved in DNA binding.</text>
</comment>
<evidence type="ECO:0000256" key="4">
    <source>
        <dbReference type="ARBA" id="ARBA00022741"/>
    </source>
</evidence>
<keyword evidence="12 13" id="KW-0742">SOS response</keyword>
<dbReference type="AlphaFoldDB" id="A0A249K9C8"/>
<dbReference type="NCBIfam" id="NF003673">
    <property type="entry name" value="PRK05298.1"/>
    <property type="match status" value="1"/>
</dbReference>
<dbReference type="Pfam" id="PF02151">
    <property type="entry name" value="UVR"/>
    <property type="match status" value="1"/>
</dbReference>
<reference evidence="18 19" key="1">
    <citation type="submission" date="2016-07" db="EMBL/GenBank/DDBJ databases">
        <title>High microdiversification within the ubiquitous acI lineage of Actinobacteria.</title>
        <authorList>
            <person name="Neuenschwander S.M."/>
            <person name="Salcher M."/>
            <person name="Ghai R."/>
            <person name="Pernthaler J."/>
        </authorList>
    </citation>
    <scope>NUCLEOTIDE SEQUENCE [LARGE SCALE GENOMIC DNA]</scope>
    <source>
        <strain evidence="18">MMS-21-160</strain>
    </source>
</reference>
<keyword evidence="14" id="KW-0175">Coiled coil</keyword>
<keyword evidence="6 12" id="KW-0228">DNA excision</keyword>
<dbReference type="Pfam" id="PF17757">
    <property type="entry name" value="UvrB_inter"/>
    <property type="match status" value="1"/>
</dbReference>
<keyword evidence="8 12" id="KW-0267">Excision nuclease</keyword>
<dbReference type="GO" id="GO:0005524">
    <property type="term" value="F:ATP binding"/>
    <property type="evidence" value="ECO:0007669"/>
    <property type="project" value="UniProtKB-UniRule"/>
</dbReference>
<gene>
    <name evidence="12" type="primary">uvrB</name>
    <name evidence="18" type="ORF">B1s21160_03525</name>
</gene>
<dbReference type="GO" id="GO:0009381">
    <property type="term" value="F:excinuclease ABC activity"/>
    <property type="evidence" value="ECO:0007669"/>
    <property type="project" value="UniProtKB-UniRule"/>
</dbReference>
<dbReference type="GO" id="GO:0003677">
    <property type="term" value="F:DNA binding"/>
    <property type="evidence" value="ECO:0007669"/>
    <property type="project" value="UniProtKB-UniRule"/>
</dbReference>
<proteinExistence type="inferred from homology"/>
<dbReference type="Proteomes" id="UP000217171">
    <property type="component" value="Chromosome"/>
</dbReference>
<dbReference type="CDD" id="cd17916">
    <property type="entry name" value="DEXHc_UvrB"/>
    <property type="match status" value="1"/>
</dbReference>
<dbReference type="RefSeq" id="WP_095672445.1">
    <property type="nucleotide sequence ID" value="NZ_CP016771.1"/>
</dbReference>
<dbReference type="InterPro" id="IPR024759">
    <property type="entry name" value="UvrB_YAD/RRR_dom"/>
</dbReference>
<dbReference type="Pfam" id="PF12344">
    <property type="entry name" value="UvrB"/>
    <property type="match status" value="1"/>
</dbReference>
<dbReference type="Pfam" id="PF00271">
    <property type="entry name" value="Helicase_C"/>
    <property type="match status" value="1"/>
</dbReference>
<feature type="coiled-coil region" evidence="14">
    <location>
        <begin position="641"/>
        <end position="687"/>
    </location>
</feature>
<evidence type="ECO:0000256" key="13">
    <source>
        <dbReference type="RuleBase" id="RU003587"/>
    </source>
</evidence>
<dbReference type="InterPro" id="IPR001943">
    <property type="entry name" value="UVR_dom"/>
</dbReference>
<dbReference type="OrthoDB" id="9806651at2"/>
<evidence type="ECO:0000256" key="7">
    <source>
        <dbReference type="ARBA" id="ARBA00022840"/>
    </source>
</evidence>
<dbReference type="PANTHER" id="PTHR24029">
    <property type="entry name" value="UVRABC SYSTEM PROTEIN B"/>
    <property type="match status" value="1"/>
</dbReference>
<evidence type="ECO:0000256" key="10">
    <source>
        <dbReference type="ARBA" id="ARBA00026033"/>
    </source>
</evidence>
<keyword evidence="3 12" id="KW-0963">Cytoplasm</keyword>
<feature type="domain" description="Helicase ATP-binding" evidence="16">
    <location>
        <begin position="35"/>
        <end position="158"/>
    </location>
</feature>
<dbReference type="SMART" id="SM00490">
    <property type="entry name" value="HELICc"/>
    <property type="match status" value="1"/>
</dbReference>
<comment type="similarity">
    <text evidence="2 12 13">Belongs to the UvrB family.</text>
</comment>
<dbReference type="GO" id="GO:0006289">
    <property type="term" value="P:nucleotide-excision repair"/>
    <property type="evidence" value="ECO:0007669"/>
    <property type="project" value="UniProtKB-UniRule"/>
</dbReference>
<dbReference type="GO" id="GO:0016887">
    <property type="term" value="F:ATP hydrolysis activity"/>
    <property type="evidence" value="ECO:0007669"/>
    <property type="project" value="InterPro"/>
</dbReference>
<name>A0A249K9C8_9ACTN</name>